<feature type="compositionally biased region" description="Low complexity" evidence="4">
    <location>
        <begin position="59"/>
        <end position="97"/>
    </location>
</feature>
<dbReference type="InterPro" id="IPR000418">
    <property type="entry name" value="Ets_dom"/>
</dbReference>
<keyword evidence="3" id="KW-0539">Nucleus</keyword>
<evidence type="ECO:0000256" key="2">
    <source>
        <dbReference type="ARBA" id="ARBA00023125"/>
    </source>
</evidence>
<keyword evidence="7" id="KW-1185">Reference proteome</keyword>
<comment type="subcellular location">
    <subcellularLocation>
        <location evidence="3">Nucleus</location>
    </subcellularLocation>
</comment>
<dbReference type="AlphaFoldDB" id="A0AA35SSR9"/>
<reference evidence="6" key="1">
    <citation type="submission" date="2023-03" db="EMBL/GenBank/DDBJ databases">
        <authorList>
            <person name="Steffen K."/>
            <person name="Cardenas P."/>
        </authorList>
    </citation>
    <scope>NUCLEOTIDE SEQUENCE</scope>
</reference>
<feature type="region of interest" description="Disordered" evidence="4">
    <location>
        <begin position="1"/>
        <end position="112"/>
    </location>
</feature>
<dbReference type="Pfam" id="PF00178">
    <property type="entry name" value="Ets"/>
    <property type="match status" value="1"/>
</dbReference>
<dbReference type="InterPro" id="IPR036390">
    <property type="entry name" value="WH_DNA-bd_sf"/>
</dbReference>
<evidence type="ECO:0000259" key="5">
    <source>
        <dbReference type="PROSITE" id="PS50061"/>
    </source>
</evidence>
<feature type="compositionally biased region" description="Pro residues" evidence="4">
    <location>
        <begin position="7"/>
        <end position="35"/>
    </location>
</feature>
<gene>
    <name evidence="6" type="ORF">GBAR_LOCUS19769</name>
</gene>
<dbReference type="SMART" id="SM00413">
    <property type="entry name" value="ETS"/>
    <property type="match status" value="1"/>
</dbReference>
<sequence length="193" mass="21148">MHHLLSHPPPSSPPPRPHSSPSPPPPPSSPPPPSGAPSLSPPLRDRLPLQERHPPRRWSSALGPRSSCGSSSSSCSRTGRARPASSGPTSPTGSSRSPDPPEVARRWGERKSKPTMNYEKLSRGLRYYYDKNIIKKVPNQRYVYRFVCDLESLLGLSFSELQKALTATAEQGTAITIERKLNATKTPKNEAEQ</sequence>
<keyword evidence="2 3" id="KW-0238">DNA-binding</keyword>
<dbReference type="GO" id="GO:0030154">
    <property type="term" value="P:cell differentiation"/>
    <property type="evidence" value="ECO:0007669"/>
    <property type="project" value="TreeGrafter"/>
</dbReference>
<comment type="caution">
    <text evidence="6">The sequence shown here is derived from an EMBL/GenBank/DDBJ whole genome shotgun (WGS) entry which is preliminary data.</text>
</comment>
<evidence type="ECO:0000256" key="3">
    <source>
        <dbReference type="RuleBase" id="RU004019"/>
    </source>
</evidence>
<comment type="similarity">
    <text evidence="1 3">Belongs to the ETS family.</text>
</comment>
<evidence type="ECO:0000313" key="6">
    <source>
        <dbReference type="EMBL" id="CAI8035203.1"/>
    </source>
</evidence>
<dbReference type="EMBL" id="CASHTH010002780">
    <property type="protein sequence ID" value="CAI8035203.1"/>
    <property type="molecule type" value="Genomic_DNA"/>
</dbReference>
<name>A0AA35SSR9_GEOBA</name>
<evidence type="ECO:0000256" key="4">
    <source>
        <dbReference type="SAM" id="MobiDB-lite"/>
    </source>
</evidence>
<feature type="compositionally biased region" description="Basic and acidic residues" evidence="4">
    <location>
        <begin position="102"/>
        <end position="112"/>
    </location>
</feature>
<evidence type="ECO:0000256" key="1">
    <source>
        <dbReference type="ARBA" id="ARBA00005562"/>
    </source>
</evidence>
<dbReference type="PROSITE" id="PS00346">
    <property type="entry name" value="ETS_DOMAIN_2"/>
    <property type="match status" value="1"/>
</dbReference>
<evidence type="ECO:0000313" key="7">
    <source>
        <dbReference type="Proteomes" id="UP001174909"/>
    </source>
</evidence>
<accession>A0AA35SSR9</accession>
<protein>
    <submittedName>
        <fullName evidence="6">Protein C-ets-2</fullName>
    </submittedName>
</protein>
<dbReference type="InterPro" id="IPR036388">
    <property type="entry name" value="WH-like_DNA-bd_sf"/>
</dbReference>
<dbReference type="GO" id="GO:0000981">
    <property type="term" value="F:DNA-binding transcription factor activity, RNA polymerase II-specific"/>
    <property type="evidence" value="ECO:0007669"/>
    <property type="project" value="TreeGrafter"/>
</dbReference>
<dbReference type="InterPro" id="IPR046328">
    <property type="entry name" value="ETS_fam"/>
</dbReference>
<dbReference type="SUPFAM" id="SSF46785">
    <property type="entry name" value="Winged helix' DNA-binding domain"/>
    <property type="match status" value="1"/>
</dbReference>
<dbReference type="Gene3D" id="1.10.10.10">
    <property type="entry name" value="Winged helix-like DNA-binding domain superfamily/Winged helix DNA-binding domain"/>
    <property type="match status" value="1"/>
</dbReference>
<dbReference type="PROSITE" id="PS50061">
    <property type="entry name" value="ETS_DOMAIN_3"/>
    <property type="match status" value="1"/>
</dbReference>
<feature type="domain" description="ETS" evidence="5">
    <location>
        <begin position="93"/>
        <end position="147"/>
    </location>
</feature>
<feature type="compositionally biased region" description="Basic and acidic residues" evidence="4">
    <location>
        <begin position="43"/>
        <end position="53"/>
    </location>
</feature>
<dbReference type="Proteomes" id="UP001174909">
    <property type="component" value="Unassembled WGS sequence"/>
</dbReference>
<dbReference type="PANTHER" id="PTHR11849">
    <property type="entry name" value="ETS"/>
    <property type="match status" value="1"/>
</dbReference>
<dbReference type="GO" id="GO:0043565">
    <property type="term" value="F:sequence-specific DNA binding"/>
    <property type="evidence" value="ECO:0007669"/>
    <property type="project" value="InterPro"/>
</dbReference>
<organism evidence="6 7">
    <name type="scientific">Geodia barretti</name>
    <name type="common">Barrett's horny sponge</name>
    <dbReference type="NCBI Taxonomy" id="519541"/>
    <lineage>
        <taxon>Eukaryota</taxon>
        <taxon>Metazoa</taxon>
        <taxon>Porifera</taxon>
        <taxon>Demospongiae</taxon>
        <taxon>Heteroscleromorpha</taxon>
        <taxon>Tetractinellida</taxon>
        <taxon>Astrophorina</taxon>
        <taxon>Geodiidae</taxon>
        <taxon>Geodia</taxon>
    </lineage>
</organism>
<dbReference type="GO" id="GO:0005634">
    <property type="term" value="C:nucleus"/>
    <property type="evidence" value="ECO:0007669"/>
    <property type="project" value="UniProtKB-SubCell"/>
</dbReference>
<proteinExistence type="inferred from homology"/>
<dbReference type="PRINTS" id="PR00454">
    <property type="entry name" value="ETSDOMAIN"/>
</dbReference>